<dbReference type="AlphaFoldDB" id="A0A3N4EDS8"/>
<keyword evidence="6" id="KW-1185">Reference proteome</keyword>
<evidence type="ECO:0000256" key="3">
    <source>
        <dbReference type="SAM" id="SignalP"/>
    </source>
</evidence>
<accession>A0A3N4EDS8</accession>
<evidence type="ECO:0000313" key="7">
    <source>
        <dbReference type="Proteomes" id="UP000278855"/>
    </source>
</evidence>
<dbReference type="EMBL" id="RKKB01000001">
    <property type="protein sequence ID" value="RPA35007.1"/>
    <property type="molecule type" value="Genomic_DNA"/>
</dbReference>
<dbReference type="Pfam" id="PF11999">
    <property type="entry name" value="Ice_binding"/>
    <property type="match status" value="1"/>
</dbReference>
<evidence type="ECO:0000256" key="2">
    <source>
        <dbReference type="ARBA" id="ARBA00022729"/>
    </source>
</evidence>
<dbReference type="KEGG" id="spsr:EGC80_21320"/>
<name>A0A3N4EDS8_9GAMM</name>
<sequence length="247" mass="25311">MMIMLKKNLNKLLLPLVIGGLFAGNAMAAGPTAVNLKSAGSFTILSQTGITDVYRSAIVGDVGTSPITGAALLLNCNEVTGAIYTVDTAGPAPCAINSASYLELAVGDMGFAYDDAAGRVSVDFNELGAGEIGGLTMVPGLYKWSSDLNISKDVTLSGGPNDVWIMQVAGNLNQANAMNVTLAGGALAKNIFWQVAGSVTLGTNSHFEGIVLSKTMIAVNTGTSINGRLLAQTAVTLQQNAITQPAE</sequence>
<feature type="signal peptide" evidence="3">
    <location>
        <begin position="1"/>
        <end position="28"/>
    </location>
</feature>
<dbReference type="Proteomes" id="UP000278855">
    <property type="component" value="Unassembled WGS sequence"/>
</dbReference>
<evidence type="ECO:0000313" key="4">
    <source>
        <dbReference type="EMBL" id="AZG37152.1"/>
    </source>
</evidence>
<gene>
    <name evidence="5" type="ORF">EGC77_04995</name>
    <name evidence="4" type="ORF">EGC80_21320</name>
</gene>
<keyword evidence="2 3" id="KW-0732">Signal</keyword>
<dbReference type="EMBL" id="CP034073">
    <property type="protein sequence ID" value="AZG37152.1"/>
    <property type="molecule type" value="Genomic_DNA"/>
</dbReference>
<dbReference type="InterPro" id="IPR021884">
    <property type="entry name" value="Ice-bd_prot"/>
</dbReference>
<reference evidence="4 6" key="1">
    <citation type="submission" date="2018-11" db="EMBL/GenBank/DDBJ databases">
        <title>Shewanella sp. M2.</title>
        <authorList>
            <person name="Hwang Y.J."/>
            <person name="Hwang C.Y."/>
        </authorList>
    </citation>
    <scope>NUCLEOTIDE SEQUENCE [LARGE SCALE GENOMIC DNA]</scope>
    <source>
        <strain evidence="4 6">M2</strain>
    </source>
</reference>
<evidence type="ECO:0000313" key="6">
    <source>
        <dbReference type="Proteomes" id="UP000273778"/>
    </source>
</evidence>
<evidence type="ECO:0000313" key="5">
    <source>
        <dbReference type="EMBL" id="RPA35007.1"/>
    </source>
</evidence>
<proteinExistence type="inferred from homology"/>
<reference evidence="5" key="3">
    <citation type="submission" date="2018-11" db="EMBL/GenBank/DDBJ databases">
        <authorList>
            <person name="Hwang Y.J."/>
            <person name="Hwang C.Y."/>
        </authorList>
    </citation>
    <scope>NUCLEOTIDE SEQUENCE</scope>
    <source>
        <strain evidence="5">R106</strain>
    </source>
</reference>
<protein>
    <submittedName>
        <fullName evidence="5">DUF3494 domain-containing protein</fullName>
    </submittedName>
</protein>
<evidence type="ECO:0000256" key="1">
    <source>
        <dbReference type="ARBA" id="ARBA00005445"/>
    </source>
</evidence>
<comment type="similarity">
    <text evidence="1">Belongs to the ice-binding protein family.</text>
</comment>
<organism evidence="5 7">
    <name type="scientific">Shewanella psychromarinicola</name>
    <dbReference type="NCBI Taxonomy" id="2487742"/>
    <lineage>
        <taxon>Bacteria</taxon>
        <taxon>Pseudomonadati</taxon>
        <taxon>Pseudomonadota</taxon>
        <taxon>Gammaproteobacteria</taxon>
        <taxon>Alteromonadales</taxon>
        <taxon>Shewanellaceae</taxon>
        <taxon>Shewanella</taxon>
    </lineage>
</organism>
<dbReference type="OrthoDB" id="2082707at2"/>
<reference evidence="7" key="2">
    <citation type="submission" date="2018-11" db="EMBL/GenBank/DDBJ databases">
        <title>Shewanella sp. R106.</title>
        <authorList>
            <person name="Hwang Y.J."/>
            <person name="Hwang C.Y."/>
        </authorList>
    </citation>
    <scope>NUCLEOTIDE SEQUENCE [LARGE SCALE GENOMIC DNA]</scope>
    <source>
        <strain evidence="7">R106</strain>
    </source>
</reference>
<feature type="chain" id="PRO_5018183282" evidence="3">
    <location>
        <begin position="29"/>
        <end position="247"/>
    </location>
</feature>
<dbReference type="Proteomes" id="UP000273778">
    <property type="component" value="Chromosome"/>
</dbReference>